<protein>
    <submittedName>
        <fullName evidence="1">Uncharacterized protein</fullName>
    </submittedName>
</protein>
<dbReference type="EMBL" id="AZNH01000008">
    <property type="protein sequence ID" value="KID89614.1"/>
    <property type="molecule type" value="Genomic_DNA"/>
</dbReference>
<accession>A0A0B4I8C3</accession>
<keyword evidence="2" id="KW-1185">Reference proteome</keyword>
<dbReference type="Proteomes" id="UP000031192">
    <property type="component" value="Unassembled WGS sequence"/>
</dbReference>
<comment type="caution">
    <text evidence="1">The sequence shown here is derived from an EMBL/GenBank/DDBJ whole genome shotgun (WGS) entry which is preliminary data.</text>
</comment>
<name>A0A0B4I8C3_METGA</name>
<proteinExistence type="predicted"/>
<gene>
    <name evidence="1" type="ORF">MGU_03661</name>
</gene>
<organism evidence="1 2">
    <name type="scientific">Metarhizium guizhouense (strain ARSEF 977)</name>
    <dbReference type="NCBI Taxonomy" id="1276136"/>
    <lineage>
        <taxon>Eukaryota</taxon>
        <taxon>Fungi</taxon>
        <taxon>Dikarya</taxon>
        <taxon>Ascomycota</taxon>
        <taxon>Pezizomycotina</taxon>
        <taxon>Sordariomycetes</taxon>
        <taxon>Hypocreomycetidae</taxon>
        <taxon>Hypocreales</taxon>
        <taxon>Clavicipitaceae</taxon>
        <taxon>Metarhizium</taxon>
    </lineage>
</organism>
<dbReference type="HOGENOM" id="CLU_2722737_0_0_1"/>
<evidence type="ECO:0000313" key="2">
    <source>
        <dbReference type="Proteomes" id="UP000031192"/>
    </source>
</evidence>
<dbReference type="AlphaFoldDB" id="A0A0B4I8C3"/>
<evidence type="ECO:0000313" key="1">
    <source>
        <dbReference type="EMBL" id="KID89614.1"/>
    </source>
</evidence>
<sequence length="72" mass="7992">MAVTAQFAIIAGGVLNRLQDTQDFWARHLLRPEDADRPLEIRHIRRRSPDERTLSGLRGKKADVVGTGATAV</sequence>
<reference evidence="1 2" key="1">
    <citation type="journal article" date="2014" name="Proc. Natl. Acad. Sci. U.S.A.">
        <title>Trajectory and genomic determinants of fungal-pathogen speciation and host adaptation.</title>
        <authorList>
            <person name="Hu X."/>
            <person name="Xiao G."/>
            <person name="Zheng P."/>
            <person name="Shang Y."/>
            <person name="Su Y."/>
            <person name="Zhang X."/>
            <person name="Liu X."/>
            <person name="Zhan S."/>
            <person name="St Leger R.J."/>
            <person name="Wang C."/>
        </authorList>
    </citation>
    <scope>NUCLEOTIDE SEQUENCE [LARGE SCALE GENOMIC DNA]</scope>
    <source>
        <strain evidence="1 2">ARSEF 977</strain>
    </source>
</reference>